<dbReference type="Gene3D" id="2.60.120.610">
    <property type="entry name" value="arabinofuranosyltransferase like domain"/>
    <property type="match status" value="1"/>
</dbReference>
<dbReference type="InterPro" id="IPR007680">
    <property type="entry name" value="Arabino_trans_central"/>
</dbReference>
<feature type="compositionally biased region" description="Low complexity" evidence="11">
    <location>
        <begin position="812"/>
        <end position="825"/>
    </location>
</feature>
<evidence type="ECO:0000313" key="16">
    <source>
        <dbReference type="EMBL" id="RAV31436.1"/>
    </source>
</evidence>
<accession>A0A364V496</accession>
<proteinExistence type="inferred from homology"/>
<evidence type="ECO:0000256" key="4">
    <source>
        <dbReference type="ARBA" id="ARBA00022475"/>
    </source>
</evidence>
<feature type="domain" description="Arabinosyltransferase C-terminal" evidence="14">
    <location>
        <begin position="730"/>
        <end position="1156"/>
    </location>
</feature>
<keyword evidence="5" id="KW-0328">Glycosyltransferase</keyword>
<gene>
    <name evidence="16" type="ORF">DLJ54_08365</name>
</gene>
<dbReference type="InterPro" id="IPR027451">
    <property type="entry name" value="EmbABC_dom1"/>
</dbReference>
<feature type="transmembrane region" description="Helical" evidence="12">
    <location>
        <begin position="251"/>
        <end position="270"/>
    </location>
</feature>
<dbReference type="GO" id="GO:0071555">
    <property type="term" value="P:cell wall organization"/>
    <property type="evidence" value="ECO:0007669"/>
    <property type="project" value="UniProtKB-KW"/>
</dbReference>
<feature type="transmembrane region" description="Helical" evidence="12">
    <location>
        <begin position="532"/>
        <end position="551"/>
    </location>
</feature>
<feature type="transmembrane region" description="Helical" evidence="12">
    <location>
        <begin position="428"/>
        <end position="448"/>
    </location>
</feature>
<evidence type="ECO:0000256" key="2">
    <source>
        <dbReference type="ARBA" id="ARBA00004651"/>
    </source>
</evidence>
<dbReference type="InterPro" id="IPR032731">
    <property type="entry name" value="Arabino_trans_C"/>
</dbReference>
<keyword evidence="6 16" id="KW-0808">Transferase</keyword>
<evidence type="ECO:0000256" key="12">
    <source>
        <dbReference type="SAM" id="Phobius"/>
    </source>
</evidence>
<dbReference type="GO" id="GO:0071766">
    <property type="term" value="P:Actinobacterium-type cell wall biogenesis"/>
    <property type="evidence" value="ECO:0007669"/>
    <property type="project" value="InterPro"/>
</dbReference>
<evidence type="ECO:0000259" key="13">
    <source>
        <dbReference type="Pfam" id="PF04602"/>
    </source>
</evidence>
<sequence length="1160" mass="125903">MFNTDTRQGRSRIKALSVVTGLIGFLLFCATPFLPVNQVQSSFSWPQGGNLNSVTAPLVSYSPENISVTLPLSEVKDLNPGKTTVLSTVPTDSKQSTLRGMFVRSTNDGLDVVVRNVVPLSVNKSELAKLPDNAVLRITSDYQGTRVWIPDAKRADGTPMDGSIGGDNRPMLTGIYSELVDSPENTQKAQDAGLQVNVKVDSRYTSSPSVVKYAAMWIGGLLTLISLWALHRIDMLDGRPGRGRMLAKGWWKPRWIDAAVGFVLLVWYIIGANTADDGYLLTMAKASHDSGYMANYYRWFGVPESPFGAPYYDLLGLMVNVTAASTWMRLPGLIAGLVTWLILSREVLPRLGVKINNRQVAHWTTAAMFVLFWMVYNNGTRPEPVIAVFAILTWVSFERAIATRRLLPAAVGTILAALALGAGPTGLIAVAAMLASLGVLIRIVIRRLPALDAPKGSSKLAIATAVLAQIAPFLAAGTAILTAVFGDQTLRTVSEAIAVRSDRGPAMSWYEEYYRYTALLEQTADGSFARRFTVLMMFFCFGVVIASMLHNRGRVPGAAKGPSTRLVLVILGTMFFMTFTPTKWTHHFGVYAGIGGALAGLAAVAASHMALRSRRNRVLFTGATLLLFAFTLSGTNGWWYISSFGVPWWDKTIQFAGIEASTVMLVLSLLVLVWGVVIGFLSDAKTARAETSQELEDINRAERKRTKRFAGVAAAPIGVITAFVVVFSLASMGKGMLSQWPAYSVGKGNLMSLAGKTCELASDVRVERDTNDSFLQAADGSGLKDSLVTPDSRGFEPNNIPTRINPRTGGNQSSSSMPQTSVSNQQFVSADDPTGGGTGNTGNSGSNTNGTKTDNAAKPKNEPTGSNELGDSGNTGGLLSEPGINGSYALLPFGLDSAKVPVVGSFTEGLQRPAQTTTKWFTLPERSADRPLIVFSAAGEVAHFDMNGVFQYGQELRVEFGRKGGDGKFEKIGEFLPLDIGTAPEWRNMRVPMDKVPPEATAIRIAAVDMNLTPDQWMAFTPPRAPKLQSMNDYLGSKDPGLIDWSAAFQFPCQRPYSHWAGVAEVPQFRISPDHSGRWIHTSVMDYYGGGSVGMTEMLARATEIPTYLQDDWQRDWGVLDRLHTYRNGAGEEPKQVQLQEETITRSGLWYNGPMKYNGN</sequence>
<evidence type="ECO:0000256" key="9">
    <source>
        <dbReference type="ARBA" id="ARBA00023136"/>
    </source>
</evidence>
<reference evidence="16 17" key="1">
    <citation type="journal article" date="2018" name="Syst. Appl. Microbiol.">
        <title>Corynebacterium heidelbergense sp. nov., isolated from the preen glands of Egyptian geese (Alopochen aegyptiacus).</title>
        <authorList>
            <person name="Braun M.S."/>
            <person name="Wang E."/>
            <person name="Zimmermann S."/>
            <person name="Wink M."/>
        </authorList>
    </citation>
    <scope>NUCLEOTIDE SEQUENCE [LARGE SCALE GENOMIC DNA]</scope>
    <source>
        <strain evidence="16 17">647</strain>
    </source>
</reference>
<keyword evidence="8 12" id="KW-1133">Transmembrane helix</keyword>
<evidence type="ECO:0000256" key="8">
    <source>
        <dbReference type="ARBA" id="ARBA00022989"/>
    </source>
</evidence>
<evidence type="ECO:0000313" key="17">
    <source>
        <dbReference type="Proteomes" id="UP000251577"/>
    </source>
</evidence>
<feature type="transmembrane region" description="Helical" evidence="12">
    <location>
        <begin position="460"/>
        <end position="485"/>
    </location>
</feature>
<feature type="domain" description="Arabinosyltransferas concanavalin like" evidence="15">
    <location>
        <begin position="37"/>
        <end position="203"/>
    </location>
</feature>
<comment type="similarity">
    <text evidence="3">Belongs to the emb family.</text>
</comment>
<evidence type="ECO:0000256" key="11">
    <source>
        <dbReference type="SAM" id="MobiDB-lite"/>
    </source>
</evidence>
<feature type="transmembrane region" description="Helical" evidence="12">
    <location>
        <begin position="360"/>
        <end position="378"/>
    </location>
</feature>
<evidence type="ECO:0000256" key="6">
    <source>
        <dbReference type="ARBA" id="ARBA00022679"/>
    </source>
</evidence>
<evidence type="ECO:0000259" key="14">
    <source>
        <dbReference type="Pfam" id="PF14896"/>
    </source>
</evidence>
<feature type="transmembrane region" description="Helical" evidence="12">
    <location>
        <begin position="709"/>
        <end position="730"/>
    </location>
</feature>
<dbReference type="Pfam" id="PF14896">
    <property type="entry name" value="Arabino_trans_C"/>
    <property type="match status" value="1"/>
</dbReference>
<dbReference type="GO" id="GO:0052636">
    <property type="term" value="F:arabinosyltransferase activity"/>
    <property type="evidence" value="ECO:0007669"/>
    <property type="project" value="InterPro"/>
</dbReference>
<dbReference type="InterPro" id="IPR040920">
    <property type="entry name" value="Arabino_trans_N"/>
</dbReference>
<evidence type="ECO:0000256" key="1">
    <source>
        <dbReference type="ARBA" id="ARBA00003001"/>
    </source>
</evidence>
<evidence type="ECO:0000256" key="3">
    <source>
        <dbReference type="ARBA" id="ARBA00008195"/>
    </source>
</evidence>
<feature type="region of interest" description="Disordered" evidence="11">
    <location>
        <begin position="776"/>
        <end position="878"/>
    </location>
</feature>
<comment type="caution">
    <text evidence="16">The sequence shown here is derived from an EMBL/GenBank/DDBJ whole genome shotgun (WGS) entry which is preliminary data.</text>
</comment>
<feature type="transmembrane region" description="Helical" evidence="12">
    <location>
        <begin position="327"/>
        <end position="348"/>
    </location>
</feature>
<keyword evidence="9 12" id="KW-0472">Membrane</keyword>
<organism evidence="16 17">
    <name type="scientific">Corynebacterium heidelbergense</name>
    <dbReference type="NCBI Taxonomy" id="2055947"/>
    <lineage>
        <taxon>Bacteria</taxon>
        <taxon>Bacillati</taxon>
        <taxon>Actinomycetota</taxon>
        <taxon>Actinomycetes</taxon>
        <taxon>Mycobacteriales</taxon>
        <taxon>Corynebacteriaceae</taxon>
        <taxon>Corynebacterium</taxon>
    </lineage>
</organism>
<feature type="transmembrane region" description="Helical" evidence="12">
    <location>
        <begin position="563"/>
        <end position="582"/>
    </location>
</feature>
<evidence type="ECO:0000256" key="5">
    <source>
        <dbReference type="ARBA" id="ARBA00022676"/>
    </source>
</evidence>
<keyword evidence="17" id="KW-1185">Reference proteome</keyword>
<dbReference type="EMBL" id="QHCV01000095">
    <property type="protein sequence ID" value="RAV31436.1"/>
    <property type="molecule type" value="Genomic_DNA"/>
</dbReference>
<dbReference type="Proteomes" id="UP000251577">
    <property type="component" value="Unassembled WGS sequence"/>
</dbReference>
<feature type="transmembrane region" description="Helical" evidence="12">
    <location>
        <begin position="12"/>
        <end position="34"/>
    </location>
</feature>
<keyword evidence="7 12" id="KW-0812">Transmembrane</keyword>
<comment type="subcellular location">
    <subcellularLocation>
        <location evidence="2">Cell membrane</location>
        <topology evidence="2">Multi-pass membrane protein</topology>
    </subcellularLocation>
</comment>
<evidence type="ECO:0000256" key="7">
    <source>
        <dbReference type="ARBA" id="ARBA00022692"/>
    </source>
</evidence>
<evidence type="ECO:0000256" key="10">
    <source>
        <dbReference type="ARBA" id="ARBA00023316"/>
    </source>
</evidence>
<name>A0A364V496_9CORY</name>
<dbReference type="Pfam" id="PF04602">
    <property type="entry name" value="Arabinose_trans"/>
    <property type="match status" value="1"/>
</dbReference>
<feature type="transmembrane region" description="Helical" evidence="12">
    <location>
        <begin position="210"/>
        <end position="230"/>
    </location>
</feature>
<dbReference type="Gene3D" id="2.60.120.940">
    <property type="entry name" value="EmbC, C-terminal domain, subdomain 2"/>
    <property type="match status" value="1"/>
</dbReference>
<comment type="function">
    <text evidence="1">Arabinosyl transferase responsible for the polymerization of arabinose into the arabinan of arabinogalactan.</text>
</comment>
<protein>
    <submittedName>
        <fullName evidence="16">Arabinosyltransferase</fullName>
    </submittedName>
</protein>
<feature type="transmembrane region" description="Helical" evidence="12">
    <location>
        <begin position="588"/>
        <end position="606"/>
    </location>
</feature>
<feature type="transmembrane region" description="Helical" evidence="12">
    <location>
        <begin position="618"/>
        <end position="641"/>
    </location>
</feature>
<keyword evidence="4" id="KW-1003">Cell membrane</keyword>
<feature type="domain" description="Arabinofuranosyltransferase central" evidence="13">
    <location>
        <begin position="207"/>
        <end position="678"/>
    </location>
</feature>
<keyword evidence="10" id="KW-0961">Cell wall biogenesis/degradation</keyword>
<dbReference type="InterPro" id="IPR042486">
    <property type="entry name" value="Arabino_trans_C_2"/>
</dbReference>
<evidence type="ECO:0000259" key="15">
    <source>
        <dbReference type="Pfam" id="PF17689"/>
    </source>
</evidence>
<dbReference type="GO" id="GO:0005886">
    <property type="term" value="C:plasma membrane"/>
    <property type="evidence" value="ECO:0007669"/>
    <property type="project" value="UniProtKB-SubCell"/>
</dbReference>
<dbReference type="AlphaFoldDB" id="A0A364V496"/>
<dbReference type="Pfam" id="PF17689">
    <property type="entry name" value="Arabino_trans_N"/>
    <property type="match status" value="1"/>
</dbReference>
<feature type="transmembrane region" description="Helical" evidence="12">
    <location>
        <begin position="661"/>
        <end position="681"/>
    </location>
</feature>